<evidence type="ECO:0000256" key="14">
    <source>
        <dbReference type="PIRSR" id="PIRSR000138-1"/>
    </source>
</evidence>
<keyword evidence="4 15" id="KW-0285">Flavoprotein</keyword>
<feature type="binding site" evidence="15">
    <location>
        <position position="282"/>
    </location>
    <ligand>
        <name>glyoxylate</name>
        <dbReference type="ChEBI" id="CHEBI:36655"/>
    </ligand>
</feature>
<dbReference type="Proteomes" id="UP000295689">
    <property type="component" value="Unassembled WGS sequence"/>
</dbReference>
<dbReference type="InterPro" id="IPR013785">
    <property type="entry name" value="Aldolase_TIM"/>
</dbReference>
<feature type="binding site" evidence="15">
    <location>
        <position position="44"/>
    </location>
    <ligand>
        <name>glyoxylate</name>
        <dbReference type="ChEBI" id="CHEBI:36655"/>
    </ligand>
</feature>
<feature type="binding site" evidence="15">
    <location>
        <position position="148"/>
    </location>
    <ligand>
        <name>FMN</name>
        <dbReference type="ChEBI" id="CHEBI:58210"/>
    </ligand>
</feature>
<evidence type="ECO:0000256" key="5">
    <source>
        <dbReference type="ARBA" id="ARBA00022643"/>
    </source>
</evidence>
<feature type="domain" description="FMN hydroxy acid dehydrogenase" evidence="16">
    <location>
        <begin position="18"/>
        <end position="385"/>
    </location>
</feature>
<dbReference type="PANTHER" id="PTHR10578">
    <property type="entry name" value="S -2-HYDROXY-ACID OXIDASE-RELATED"/>
    <property type="match status" value="1"/>
</dbReference>
<feature type="binding site" evidence="15">
    <location>
        <position position="280"/>
    </location>
    <ligand>
        <name>FMN</name>
        <dbReference type="ChEBI" id="CHEBI:58210"/>
    </ligand>
</feature>
<comment type="caution">
    <text evidence="17">The sequence shown here is derived from an EMBL/GenBank/DDBJ whole genome shotgun (WGS) entry which is preliminary data.</text>
</comment>
<dbReference type="Pfam" id="PF01070">
    <property type="entry name" value="FMN_dh"/>
    <property type="match status" value="1"/>
</dbReference>
<feature type="active site" description="Proton acceptor" evidence="14">
    <location>
        <position position="282"/>
    </location>
</feature>
<keyword evidence="6" id="KW-0560">Oxidoreductase</keyword>
<evidence type="ECO:0000256" key="11">
    <source>
        <dbReference type="ARBA" id="ARBA00050773"/>
    </source>
</evidence>
<evidence type="ECO:0000313" key="17">
    <source>
        <dbReference type="EMBL" id="TCN22687.1"/>
    </source>
</evidence>
<dbReference type="RefSeq" id="WP_132009594.1">
    <property type="nucleotide sequence ID" value="NZ_JABUHM010000011.1"/>
</dbReference>
<feature type="binding site" evidence="15">
    <location>
        <position position="176"/>
    </location>
    <ligand>
        <name>FMN</name>
        <dbReference type="ChEBI" id="CHEBI:58210"/>
    </ligand>
</feature>
<gene>
    <name evidence="17" type="ORF">EV146_110173</name>
</gene>
<accession>A0A4R2B7L5</accession>
<dbReference type="GO" id="GO:0010181">
    <property type="term" value="F:FMN binding"/>
    <property type="evidence" value="ECO:0007669"/>
    <property type="project" value="InterPro"/>
</dbReference>
<evidence type="ECO:0000256" key="13">
    <source>
        <dbReference type="ARBA" id="ARBA00079803"/>
    </source>
</evidence>
<organism evidence="17 18">
    <name type="scientific">Mesobacillus foraminis</name>
    <dbReference type="NCBI Taxonomy" id="279826"/>
    <lineage>
        <taxon>Bacteria</taxon>
        <taxon>Bacillati</taxon>
        <taxon>Bacillota</taxon>
        <taxon>Bacilli</taxon>
        <taxon>Bacillales</taxon>
        <taxon>Bacillaceae</taxon>
        <taxon>Mesobacillus</taxon>
    </lineage>
</organism>
<dbReference type="Gene3D" id="3.20.20.70">
    <property type="entry name" value="Aldolase class I"/>
    <property type="match status" value="1"/>
</dbReference>
<comment type="catalytic activity">
    <reaction evidence="12">
        <text>2-hydroxyoctanoate + O2 = 2-oxooctanoate + H2O2</text>
        <dbReference type="Rhea" id="RHEA:67940"/>
        <dbReference type="ChEBI" id="CHEBI:15379"/>
        <dbReference type="ChEBI" id="CHEBI:16240"/>
        <dbReference type="ChEBI" id="CHEBI:133514"/>
        <dbReference type="ChEBI" id="CHEBI:176689"/>
    </reaction>
</comment>
<proteinExistence type="inferred from homology"/>
<dbReference type="EMBL" id="SLVV01000010">
    <property type="protein sequence ID" value="TCN22687.1"/>
    <property type="molecule type" value="Genomic_DNA"/>
</dbReference>
<evidence type="ECO:0000256" key="7">
    <source>
        <dbReference type="ARBA" id="ARBA00024042"/>
    </source>
</evidence>
<dbReference type="FunFam" id="3.20.20.70:FF:000029">
    <property type="entry name" value="L-lactate dehydrogenase"/>
    <property type="match status" value="1"/>
</dbReference>
<evidence type="ECO:0000256" key="9">
    <source>
        <dbReference type="ARBA" id="ARBA00048754"/>
    </source>
</evidence>
<dbReference type="PIRSF" id="PIRSF000138">
    <property type="entry name" value="Al-hdrx_acd_dh"/>
    <property type="match status" value="1"/>
</dbReference>
<protein>
    <recommendedName>
        <fullName evidence="8">L-lactate oxidase</fullName>
        <ecNumber evidence="3">1.1.3.15</ecNumber>
    </recommendedName>
    <alternativeName>
        <fullName evidence="13">(S)-2-hydroxy-acid oxidase</fullName>
    </alternativeName>
</protein>
<evidence type="ECO:0000256" key="6">
    <source>
        <dbReference type="ARBA" id="ARBA00023002"/>
    </source>
</evidence>
<keyword evidence="17" id="KW-0413">Isomerase</keyword>
<evidence type="ECO:0000256" key="10">
    <source>
        <dbReference type="ARBA" id="ARBA00050549"/>
    </source>
</evidence>
<keyword evidence="5 15" id="KW-0288">FMN</keyword>
<evidence type="ECO:0000313" key="18">
    <source>
        <dbReference type="Proteomes" id="UP000295689"/>
    </source>
</evidence>
<name>A0A4R2B7L5_9BACI</name>
<keyword evidence="18" id="KW-1185">Reference proteome</keyword>
<feature type="binding site" evidence="15">
    <location>
        <begin position="97"/>
        <end position="99"/>
    </location>
    <ligand>
        <name>FMN</name>
        <dbReference type="ChEBI" id="CHEBI:58210"/>
    </ligand>
</feature>
<evidence type="ECO:0000256" key="12">
    <source>
        <dbReference type="ARBA" id="ARBA00052949"/>
    </source>
</evidence>
<feature type="binding site" evidence="15">
    <location>
        <begin position="313"/>
        <end position="317"/>
    </location>
    <ligand>
        <name>FMN</name>
        <dbReference type="ChEBI" id="CHEBI:58210"/>
    </ligand>
</feature>
<comment type="catalytic activity">
    <reaction evidence="9">
        <text>(S)-lactate + O2 = pyruvate + H2O2</text>
        <dbReference type="Rhea" id="RHEA:55868"/>
        <dbReference type="ChEBI" id="CHEBI:15361"/>
        <dbReference type="ChEBI" id="CHEBI:15379"/>
        <dbReference type="ChEBI" id="CHEBI:16240"/>
        <dbReference type="ChEBI" id="CHEBI:16651"/>
    </reaction>
    <physiologicalReaction direction="left-to-right" evidence="9">
        <dbReference type="Rhea" id="RHEA:55869"/>
    </physiologicalReaction>
</comment>
<dbReference type="PANTHER" id="PTHR10578:SF143">
    <property type="entry name" value="FMN-DEPENDENT ALPHA-HYDROXY ACID DEHYDROGENASE PB1A11.03"/>
    <property type="match status" value="1"/>
</dbReference>
<evidence type="ECO:0000256" key="1">
    <source>
        <dbReference type="ARBA" id="ARBA00000616"/>
    </source>
</evidence>
<dbReference type="InterPro" id="IPR012133">
    <property type="entry name" value="Alpha-hydoxy_acid_DH_FMN"/>
</dbReference>
<evidence type="ECO:0000259" key="16">
    <source>
        <dbReference type="PROSITE" id="PS51349"/>
    </source>
</evidence>
<dbReference type="SUPFAM" id="SSF51395">
    <property type="entry name" value="FMN-linked oxidoreductases"/>
    <property type="match status" value="1"/>
</dbReference>
<reference evidence="17 18" key="1">
    <citation type="journal article" date="2015" name="Stand. Genomic Sci.">
        <title>Genomic Encyclopedia of Bacterial and Archaeal Type Strains, Phase III: the genomes of soil and plant-associated and newly described type strains.</title>
        <authorList>
            <person name="Whitman W.B."/>
            <person name="Woyke T."/>
            <person name="Klenk H.P."/>
            <person name="Zhou Y."/>
            <person name="Lilburn T.G."/>
            <person name="Beck B.J."/>
            <person name="De Vos P."/>
            <person name="Vandamme P."/>
            <person name="Eisen J.A."/>
            <person name="Garrity G."/>
            <person name="Hugenholtz P."/>
            <person name="Kyrpides N.C."/>
        </authorList>
    </citation>
    <scope>NUCLEOTIDE SEQUENCE [LARGE SCALE GENOMIC DNA]</scope>
    <source>
        <strain evidence="17 18">CV53</strain>
    </source>
</reference>
<evidence type="ECO:0000256" key="2">
    <source>
        <dbReference type="ARBA" id="ARBA00001917"/>
    </source>
</evidence>
<dbReference type="GO" id="GO:0016853">
    <property type="term" value="F:isomerase activity"/>
    <property type="evidence" value="ECO:0007669"/>
    <property type="project" value="UniProtKB-KW"/>
</dbReference>
<dbReference type="PROSITE" id="PS51349">
    <property type="entry name" value="FMN_HYDROXY_ACID_DH_2"/>
    <property type="match status" value="1"/>
</dbReference>
<dbReference type="GO" id="GO:0003973">
    <property type="term" value="F:(S)-2-hydroxy-acid oxidase activity"/>
    <property type="evidence" value="ECO:0007669"/>
    <property type="project" value="UniProtKB-EC"/>
</dbReference>
<dbReference type="AlphaFoldDB" id="A0A4R2B7L5"/>
<evidence type="ECO:0000256" key="4">
    <source>
        <dbReference type="ARBA" id="ARBA00022630"/>
    </source>
</evidence>
<dbReference type="InterPro" id="IPR037396">
    <property type="entry name" value="FMN_HAD"/>
</dbReference>
<comment type="catalytic activity">
    <reaction evidence="11">
        <text>2-hydroxyoctadecanoate + O2 = 2-oxooctadecanoate + H2O2</text>
        <dbReference type="Rhea" id="RHEA:68964"/>
        <dbReference type="ChEBI" id="CHEBI:15379"/>
        <dbReference type="ChEBI" id="CHEBI:16240"/>
        <dbReference type="ChEBI" id="CHEBI:17162"/>
        <dbReference type="ChEBI" id="CHEBI:76724"/>
    </reaction>
</comment>
<evidence type="ECO:0000256" key="15">
    <source>
        <dbReference type="PIRSR" id="PIRSR000138-2"/>
    </source>
</evidence>
<dbReference type="EC" id="1.1.3.15" evidence="3"/>
<comment type="catalytic activity">
    <reaction evidence="1">
        <text>a (2S)-2-hydroxycarboxylate + O2 = a 2-oxocarboxylate + H2O2</text>
        <dbReference type="Rhea" id="RHEA:16789"/>
        <dbReference type="ChEBI" id="CHEBI:15379"/>
        <dbReference type="ChEBI" id="CHEBI:16240"/>
        <dbReference type="ChEBI" id="CHEBI:35179"/>
        <dbReference type="ChEBI" id="CHEBI:58123"/>
        <dbReference type="EC" id="1.1.3.15"/>
    </reaction>
</comment>
<comment type="cofactor">
    <cofactor evidence="2">
        <name>FMN</name>
        <dbReference type="ChEBI" id="CHEBI:58210"/>
    </cofactor>
</comment>
<feature type="binding site" evidence="15">
    <location>
        <position position="258"/>
    </location>
    <ligand>
        <name>FMN</name>
        <dbReference type="ChEBI" id="CHEBI:58210"/>
    </ligand>
</feature>
<comment type="catalytic activity">
    <reaction evidence="10">
        <text>mandelate + O2 = phenylglyoxylate + H2O2</text>
        <dbReference type="Rhea" id="RHEA:68968"/>
        <dbReference type="ChEBI" id="CHEBI:15379"/>
        <dbReference type="ChEBI" id="CHEBI:16240"/>
        <dbReference type="ChEBI" id="CHEBI:25147"/>
        <dbReference type="ChEBI" id="CHEBI:36656"/>
    </reaction>
</comment>
<feature type="binding site" evidence="15">
    <location>
        <begin position="336"/>
        <end position="337"/>
    </location>
    <ligand>
        <name>FMN</name>
        <dbReference type="ChEBI" id="CHEBI:58210"/>
    </ligand>
</feature>
<dbReference type="InterPro" id="IPR000262">
    <property type="entry name" value="FMN-dep_DH"/>
</dbReference>
<evidence type="ECO:0000256" key="3">
    <source>
        <dbReference type="ARBA" id="ARBA00013087"/>
    </source>
</evidence>
<feature type="binding site" evidence="15">
    <location>
        <position position="126"/>
    </location>
    <ligand>
        <name>FMN</name>
        <dbReference type="ChEBI" id="CHEBI:58210"/>
    </ligand>
</feature>
<feature type="binding site" evidence="15">
    <location>
        <position position="185"/>
    </location>
    <ligand>
        <name>glyoxylate</name>
        <dbReference type="ChEBI" id="CHEBI:36655"/>
    </ligand>
</feature>
<sequence>MKDCEQIQMGFYQDPDNRAKMLPVSYTEWEEKAKEILAAGPFGYVNGAAGAGDTMKANEDAFKRYRIRPRICRDTTKRSMEISLFGNKYPVPILFAPIGVNSIVHCEAEVPAAKAAASLGMPYILSNVSTVPMEKIAEVMGDSPRWFQLYPPKDRELTKSFLKRAETAGFSAIVVTIDSTLLGWREQDLRNAFLPFLTGQGMGNYFSDPVFLSILDQRPEEDLKAACQKALAEGNNTCFSWKDLEYITQQTELPVLLKGVTHPDDALLAAEHGAAGIVVSNHGGRQLDGAIATLEALPSVCEAIEHKIPVLLDSGIRRGADVLKALALGASAVLVGRPYIYGLAVAGEAGVKAVAENLIAETELQMAICGRKSIEEIDSSLVLKM</sequence>
<feature type="binding site" evidence="15">
    <location>
        <position position="150"/>
    </location>
    <ligand>
        <name>glyoxylate</name>
        <dbReference type="ChEBI" id="CHEBI:36655"/>
    </ligand>
</feature>
<feature type="binding site" evidence="15">
    <location>
        <position position="285"/>
    </location>
    <ligand>
        <name>glyoxylate</name>
        <dbReference type="ChEBI" id="CHEBI:36655"/>
    </ligand>
</feature>
<evidence type="ECO:0000256" key="8">
    <source>
        <dbReference type="ARBA" id="ARBA00029513"/>
    </source>
</evidence>
<dbReference type="InterPro" id="IPR008259">
    <property type="entry name" value="FMN_hydac_DH_AS"/>
</dbReference>
<comment type="similarity">
    <text evidence="7">Belongs to the FMN-dependent alpha-hydroxy acid dehydrogenase family.</text>
</comment>
<dbReference type="PROSITE" id="PS00557">
    <property type="entry name" value="FMN_HYDROXY_ACID_DH_1"/>
    <property type="match status" value="1"/>
</dbReference>